<organism evidence="1 2">
    <name type="scientific">Heligmosomoides polygyrus</name>
    <name type="common">Parasitic roundworm</name>
    <dbReference type="NCBI Taxonomy" id="6339"/>
    <lineage>
        <taxon>Eukaryota</taxon>
        <taxon>Metazoa</taxon>
        <taxon>Ecdysozoa</taxon>
        <taxon>Nematoda</taxon>
        <taxon>Chromadorea</taxon>
        <taxon>Rhabditida</taxon>
        <taxon>Rhabditina</taxon>
        <taxon>Rhabditomorpha</taxon>
        <taxon>Strongyloidea</taxon>
        <taxon>Heligmosomidae</taxon>
        <taxon>Heligmosomoides</taxon>
    </lineage>
</organism>
<protein>
    <submittedName>
        <fullName evidence="2">ResIII domain-containing protein</fullName>
    </submittedName>
</protein>
<proteinExistence type="predicted"/>
<sequence length="111" mass="11778">LGTIKGTRVFLTDDQNNAVNVGTSTLYPLVAIQAAFGTGKTVVGAMIAGLQSVTSSVIVTASTNADVAQFAETVKLMAEFADVPLIRYVSILQQLKNACHFLLISTRFLKT</sequence>
<reference evidence="2" key="1">
    <citation type="submission" date="2019-09" db="UniProtKB">
        <authorList>
            <consortium name="WormBaseParasite"/>
        </authorList>
    </citation>
    <scope>IDENTIFICATION</scope>
</reference>
<dbReference type="Proteomes" id="UP000050761">
    <property type="component" value="Unassembled WGS sequence"/>
</dbReference>
<dbReference type="Gene3D" id="3.40.50.300">
    <property type="entry name" value="P-loop containing nucleotide triphosphate hydrolases"/>
    <property type="match status" value="1"/>
</dbReference>
<keyword evidence="1" id="KW-1185">Reference proteome</keyword>
<name>A0A183GNZ6_HELPZ</name>
<dbReference type="AlphaFoldDB" id="A0A183GNZ6"/>
<dbReference type="WBParaSite" id="HPBE_0002441601-mRNA-1">
    <property type="protein sequence ID" value="HPBE_0002441601-mRNA-1"/>
    <property type="gene ID" value="HPBE_0002441601"/>
</dbReference>
<evidence type="ECO:0000313" key="2">
    <source>
        <dbReference type="WBParaSite" id="HPBE_0002441601-mRNA-1"/>
    </source>
</evidence>
<dbReference type="SUPFAM" id="SSF52540">
    <property type="entry name" value="P-loop containing nucleoside triphosphate hydrolases"/>
    <property type="match status" value="1"/>
</dbReference>
<evidence type="ECO:0000313" key="1">
    <source>
        <dbReference type="Proteomes" id="UP000050761"/>
    </source>
</evidence>
<accession>A0A183GNZ6</accession>
<dbReference type="InterPro" id="IPR027417">
    <property type="entry name" value="P-loop_NTPase"/>
</dbReference>